<sequence>MSLAVLSTSTSKEKRKLMEFSDKWGDGPVFNWYRALKVSSTTVTHLEIRINDGTPPHRFVLVYLENGPVFCFDRHPETAKPGTLVLETLGGLSTRKAADNYSELNQEDLEDLKNSTHCELDLTTPPNTDLLHVISACFALSQDEEARDYALLKYNCYFFSWTLVMIVARQMLPFFMPSPDEVTERAAPALKNLTDSVTDKMINFLLTLVLHTITGFRVRLGRGIIGGLRKRGAVVWALPTCAVRFVLCQALRYQLSKGIREKLRQKAQSQLEDSLKRMFEGLLGQQDVVGEQLLKIFWNVILDIISFTTIASDMETTEISHTPDDPLWRTIRVKRRLIGDFQFVKMWNDALNAPLPAARKKAYDQANSSMFANTQEMHSKMFNIAFDAALDAALEAAKKAAEDTKE</sequence>
<accession>A0A0K6GAH5</accession>
<evidence type="ECO:0000313" key="1">
    <source>
        <dbReference type="EMBL" id="CUA75628.1"/>
    </source>
</evidence>
<dbReference type="AlphaFoldDB" id="A0A0K6GAH5"/>
<name>A0A0K6GAH5_9AGAM</name>
<proteinExistence type="predicted"/>
<keyword evidence="2" id="KW-1185">Reference proteome</keyword>
<dbReference type="EMBL" id="CYGV01001580">
    <property type="protein sequence ID" value="CUA75628.1"/>
    <property type="molecule type" value="Genomic_DNA"/>
</dbReference>
<gene>
    <name evidence="1" type="ORF">RSOLAG22IIIB_11873</name>
</gene>
<protein>
    <submittedName>
        <fullName evidence="1">Uncharacterized protein</fullName>
    </submittedName>
</protein>
<dbReference type="Proteomes" id="UP000044841">
    <property type="component" value="Unassembled WGS sequence"/>
</dbReference>
<reference evidence="1 2" key="1">
    <citation type="submission" date="2015-07" db="EMBL/GenBank/DDBJ databases">
        <authorList>
            <person name="Noorani M."/>
        </authorList>
    </citation>
    <scope>NUCLEOTIDE SEQUENCE [LARGE SCALE GENOMIC DNA]</scope>
    <source>
        <strain evidence="1">BBA 69670</strain>
    </source>
</reference>
<evidence type="ECO:0000313" key="2">
    <source>
        <dbReference type="Proteomes" id="UP000044841"/>
    </source>
</evidence>
<organism evidence="1 2">
    <name type="scientific">Rhizoctonia solani</name>
    <dbReference type="NCBI Taxonomy" id="456999"/>
    <lineage>
        <taxon>Eukaryota</taxon>
        <taxon>Fungi</taxon>
        <taxon>Dikarya</taxon>
        <taxon>Basidiomycota</taxon>
        <taxon>Agaricomycotina</taxon>
        <taxon>Agaricomycetes</taxon>
        <taxon>Cantharellales</taxon>
        <taxon>Ceratobasidiaceae</taxon>
        <taxon>Rhizoctonia</taxon>
    </lineage>
</organism>